<accession>A0A426YHM9</accession>
<sequence>MLTLQCYRGYDFFGGCIYRKMTAKISESKGSSDDGGRIGHQQHWLRLRYDFVAVGGIGCSKGVAAIGGRRGSDVHNYYGGGQ</sequence>
<dbReference type="Proteomes" id="UP000287651">
    <property type="component" value="Unassembled WGS sequence"/>
</dbReference>
<evidence type="ECO:0000313" key="1">
    <source>
        <dbReference type="EMBL" id="RRT51252.1"/>
    </source>
</evidence>
<gene>
    <name evidence="1" type="ORF">B296_00024767</name>
</gene>
<reference evidence="1 2" key="1">
    <citation type="journal article" date="2014" name="Agronomy (Basel)">
        <title>A Draft Genome Sequence for Ensete ventricosum, the Drought-Tolerant Tree Against Hunger.</title>
        <authorList>
            <person name="Harrison J."/>
            <person name="Moore K.A."/>
            <person name="Paszkiewicz K."/>
            <person name="Jones T."/>
            <person name="Grant M."/>
            <person name="Ambacheew D."/>
            <person name="Muzemil S."/>
            <person name="Studholme D.J."/>
        </authorList>
    </citation>
    <scope>NUCLEOTIDE SEQUENCE [LARGE SCALE GENOMIC DNA]</scope>
</reference>
<organism evidence="1 2">
    <name type="scientific">Ensete ventricosum</name>
    <name type="common">Abyssinian banana</name>
    <name type="synonym">Musa ensete</name>
    <dbReference type="NCBI Taxonomy" id="4639"/>
    <lineage>
        <taxon>Eukaryota</taxon>
        <taxon>Viridiplantae</taxon>
        <taxon>Streptophyta</taxon>
        <taxon>Embryophyta</taxon>
        <taxon>Tracheophyta</taxon>
        <taxon>Spermatophyta</taxon>
        <taxon>Magnoliopsida</taxon>
        <taxon>Liliopsida</taxon>
        <taxon>Zingiberales</taxon>
        <taxon>Musaceae</taxon>
        <taxon>Ensete</taxon>
    </lineage>
</organism>
<protein>
    <submittedName>
        <fullName evidence="1">Uncharacterized protein</fullName>
    </submittedName>
</protein>
<proteinExistence type="predicted"/>
<comment type="caution">
    <text evidence="1">The sequence shown here is derived from an EMBL/GenBank/DDBJ whole genome shotgun (WGS) entry which is preliminary data.</text>
</comment>
<dbReference type="AlphaFoldDB" id="A0A426YHM9"/>
<name>A0A426YHM9_ENSVE</name>
<evidence type="ECO:0000313" key="2">
    <source>
        <dbReference type="Proteomes" id="UP000287651"/>
    </source>
</evidence>
<dbReference type="EMBL" id="AMZH03012325">
    <property type="protein sequence ID" value="RRT51252.1"/>
    <property type="molecule type" value="Genomic_DNA"/>
</dbReference>